<dbReference type="Pfam" id="PF00444">
    <property type="entry name" value="Ribosomal_L36"/>
    <property type="match status" value="1"/>
</dbReference>
<dbReference type="SUPFAM" id="SSF57840">
    <property type="entry name" value="Ribosomal protein L36"/>
    <property type="match status" value="1"/>
</dbReference>
<dbReference type="GO" id="GO:0003735">
    <property type="term" value="F:structural constituent of ribosome"/>
    <property type="evidence" value="ECO:0007669"/>
    <property type="project" value="InterPro"/>
</dbReference>
<dbReference type="InterPro" id="IPR000473">
    <property type="entry name" value="Ribosomal_bL36"/>
</dbReference>
<protein>
    <recommendedName>
        <fullName evidence="4">Large ribosomal subunit protein bL36</fullName>
    </recommendedName>
</protein>
<dbReference type="PROSITE" id="PS00828">
    <property type="entry name" value="RIBOSOMAL_L36"/>
    <property type="match status" value="1"/>
</dbReference>
<organism evidence="6 7">
    <name type="scientific">Candidatus Wildermuthbacteria bacterium RIFCSPHIGHO2_02_FULL_47_12</name>
    <dbReference type="NCBI Taxonomy" id="1802451"/>
    <lineage>
        <taxon>Bacteria</taxon>
        <taxon>Candidatus Wildermuthiibacteriota</taxon>
    </lineage>
</organism>
<sequence length="37" mass="4474">MKIRSSIKKVCKDCMIVRRKGRLYVRCKNPKHKQRQG</sequence>
<evidence type="ECO:0000256" key="2">
    <source>
        <dbReference type="ARBA" id="ARBA00022980"/>
    </source>
</evidence>
<comment type="caution">
    <text evidence="6">The sequence shown here is derived from an EMBL/GenBank/DDBJ whole genome shotgun (WGS) entry which is preliminary data.</text>
</comment>
<evidence type="ECO:0000256" key="5">
    <source>
        <dbReference type="RuleBase" id="RU000571"/>
    </source>
</evidence>
<evidence type="ECO:0000313" key="6">
    <source>
        <dbReference type="EMBL" id="OHA67779.1"/>
    </source>
</evidence>
<dbReference type="HAMAP" id="MF_00251">
    <property type="entry name" value="Ribosomal_bL36"/>
    <property type="match status" value="1"/>
</dbReference>
<dbReference type="EMBL" id="MHTW01000005">
    <property type="protein sequence ID" value="OHA67779.1"/>
    <property type="molecule type" value="Genomic_DNA"/>
</dbReference>
<keyword evidence="3 4" id="KW-0687">Ribonucleoprotein</keyword>
<name>A0A1G2R5W6_9BACT</name>
<dbReference type="PANTHER" id="PTHR42888">
    <property type="entry name" value="50S RIBOSOMAL PROTEIN L36, CHLOROPLASTIC"/>
    <property type="match status" value="1"/>
</dbReference>
<dbReference type="GO" id="GO:0006412">
    <property type="term" value="P:translation"/>
    <property type="evidence" value="ECO:0007669"/>
    <property type="project" value="UniProtKB-UniRule"/>
</dbReference>
<comment type="similarity">
    <text evidence="1 4 5">Belongs to the bacterial ribosomal protein bL36 family.</text>
</comment>
<evidence type="ECO:0000256" key="1">
    <source>
        <dbReference type="ARBA" id="ARBA00007645"/>
    </source>
</evidence>
<proteinExistence type="inferred from homology"/>
<evidence type="ECO:0000256" key="3">
    <source>
        <dbReference type="ARBA" id="ARBA00023274"/>
    </source>
</evidence>
<accession>A0A1G2R5W6</accession>
<gene>
    <name evidence="4" type="primary">rpmJ</name>
    <name evidence="6" type="ORF">A3C82_00395</name>
</gene>
<evidence type="ECO:0000313" key="7">
    <source>
        <dbReference type="Proteomes" id="UP000176901"/>
    </source>
</evidence>
<dbReference type="GO" id="GO:1990904">
    <property type="term" value="C:ribonucleoprotein complex"/>
    <property type="evidence" value="ECO:0007669"/>
    <property type="project" value="UniProtKB-KW"/>
</dbReference>
<dbReference type="NCBIfam" id="TIGR01022">
    <property type="entry name" value="rpmJ_bact"/>
    <property type="match status" value="1"/>
</dbReference>
<dbReference type="Proteomes" id="UP000176901">
    <property type="component" value="Unassembled WGS sequence"/>
</dbReference>
<dbReference type="GO" id="GO:0005737">
    <property type="term" value="C:cytoplasm"/>
    <property type="evidence" value="ECO:0007669"/>
    <property type="project" value="UniProtKB-ARBA"/>
</dbReference>
<dbReference type="PANTHER" id="PTHR42888:SF1">
    <property type="entry name" value="LARGE RIBOSOMAL SUBUNIT PROTEIN BL36C"/>
    <property type="match status" value="1"/>
</dbReference>
<dbReference type="AlphaFoldDB" id="A0A1G2R5W6"/>
<reference evidence="6 7" key="1">
    <citation type="journal article" date="2016" name="Nat. Commun.">
        <title>Thousands of microbial genomes shed light on interconnected biogeochemical processes in an aquifer system.</title>
        <authorList>
            <person name="Anantharaman K."/>
            <person name="Brown C.T."/>
            <person name="Hug L.A."/>
            <person name="Sharon I."/>
            <person name="Castelle C.J."/>
            <person name="Probst A.J."/>
            <person name="Thomas B.C."/>
            <person name="Singh A."/>
            <person name="Wilkins M.J."/>
            <person name="Karaoz U."/>
            <person name="Brodie E.L."/>
            <person name="Williams K.H."/>
            <person name="Hubbard S.S."/>
            <person name="Banfield J.F."/>
        </authorList>
    </citation>
    <scope>NUCLEOTIDE SEQUENCE [LARGE SCALE GENOMIC DNA]</scope>
</reference>
<evidence type="ECO:0000256" key="4">
    <source>
        <dbReference type="HAMAP-Rule" id="MF_00251"/>
    </source>
</evidence>
<keyword evidence="2 4" id="KW-0689">Ribosomal protein</keyword>
<dbReference type="InterPro" id="IPR035977">
    <property type="entry name" value="Ribosomal_bL36_sp"/>
</dbReference>
<dbReference type="GO" id="GO:0005840">
    <property type="term" value="C:ribosome"/>
    <property type="evidence" value="ECO:0007669"/>
    <property type="project" value="UniProtKB-KW"/>
</dbReference>
<dbReference type="STRING" id="1802451.A3C82_00395"/>